<reference evidence="2 3" key="1">
    <citation type="journal article" date="2018" name="Sci. Rep.">
        <title>Genomic signatures of local adaptation to the degree of environmental predictability in rotifers.</title>
        <authorList>
            <person name="Franch-Gras L."/>
            <person name="Hahn C."/>
            <person name="Garcia-Roger E.M."/>
            <person name="Carmona M.J."/>
            <person name="Serra M."/>
            <person name="Gomez A."/>
        </authorList>
    </citation>
    <scope>NUCLEOTIDE SEQUENCE [LARGE SCALE GENOMIC DNA]</scope>
    <source>
        <strain evidence="2">HYR1</strain>
    </source>
</reference>
<proteinExistence type="predicted"/>
<keyword evidence="3" id="KW-1185">Reference proteome</keyword>
<keyword evidence="1" id="KW-1133">Transmembrane helix</keyword>
<keyword evidence="1" id="KW-0472">Membrane</keyword>
<dbReference type="EMBL" id="REGN01005627">
    <property type="protein sequence ID" value="RNA12733.1"/>
    <property type="molecule type" value="Genomic_DNA"/>
</dbReference>
<gene>
    <name evidence="2" type="ORF">BpHYR1_032839</name>
</gene>
<sequence>MSSSSPSSSFWSESDSDVNFVLSGTAIGLGASLVFLAMTGVFKLAVLAIMLLIDKFEDVSDDADKFCVAVSSNKSSKKSFDLDGCSI</sequence>
<evidence type="ECO:0008006" key="4">
    <source>
        <dbReference type="Google" id="ProtNLM"/>
    </source>
</evidence>
<name>A0A3M7QN78_BRAPC</name>
<evidence type="ECO:0000313" key="2">
    <source>
        <dbReference type="EMBL" id="RNA12733.1"/>
    </source>
</evidence>
<accession>A0A3M7QN78</accession>
<keyword evidence="1" id="KW-0812">Transmembrane</keyword>
<protein>
    <recommendedName>
        <fullName evidence="4">Transmembrane protein</fullName>
    </recommendedName>
</protein>
<organism evidence="2 3">
    <name type="scientific">Brachionus plicatilis</name>
    <name type="common">Marine rotifer</name>
    <name type="synonym">Brachionus muelleri</name>
    <dbReference type="NCBI Taxonomy" id="10195"/>
    <lineage>
        <taxon>Eukaryota</taxon>
        <taxon>Metazoa</taxon>
        <taxon>Spiralia</taxon>
        <taxon>Gnathifera</taxon>
        <taxon>Rotifera</taxon>
        <taxon>Eurotatoria</taxon>
        <taxon>Monogononta</taxon>
        <taxon>Pseudotrocha</taxon>
        <taxon>Ploima</taxon>
        <taxon>Brachionidae</taxon>
        <taxon>Brachionus</taxon>
    </lineage>
</organism>
<dbReference type="Proteomes" id="UP000276133">
    <property type="component" value="Unassembled WGS sequence"/>
</dbReference>
<evidence type="ECO:0000256" key="1">
    <source>
        <dbReference type="SAM" id="Phobius"/>
    </source>
</evidence>
<dbReference type="AlphaFoldDB" id="A0A3M7QN78"/>
<feature type="transmembrane region" description="Helical" evidence="1">
    <location>
        <begin position="20"/>
        <end position="53"/>
    </location>
</feature>
<comment type="caution">
    <text evidence="2">The sequence shown here is derived from an EMBL/GenBank/DDBJ whole genome shotgun (WGS) entry which is preliminary data.</text>
</comment>
<evidence type="ECO:0000313" key="3">
    <source>
        <dbReference type="Proteomes" id="UP000276133"/>
    </source>
</evidence>